<keyword evidence="3" id="KW-1185">Reference proteome</keyword>
<evidence type="ECO:0000313" key="2">
    <source>
        <dbReference type="EMBL" id="TDU88823.1"/>
    </source>
</evidence>
<dbReference type="Proteomes" id="UP000295151">
    <property type="component" value="Unassembled WGS sequence"/>
</dbReference>
<feature type="compositionally biased region" description="Polar residues" evidence="1">
    <location>
        <begin position="135"/>
        <end position="145"/>
    </location>
</feature>
<feature type="region of interest" description="Disordered" evidence="1">
    <location>
        <begin position="117"/>
        <end position="145"/>
    </location>
</feature>
<evidence type="ECO:0000256" key="1">
    <source>
        <dbReference type="SAM" id="MobiDB-lite"/>
    </source>
</evidence>
<gene>
    <name evidence="2" type="ORF">EV138_2373</name>
</gene>
<name>A0A4V6Q5X0_9ACTN</name>
<dbReference type="AlphaFoldDB" id="A0A4V6Q5X0"/>
<reference evidence="2 3" key="1">
    <citation type="submission" date="2019-03" db="EMBL/GenBank/DDBJ databases">
        <title>Genomic Encyclopedia of Type Strains, Phase III (KMG-III): the genomes of soil and plant-associated and newly described type strains.</title>
        <authorList>
            <person name="Whitman W."/>
        </authorList>
    </citation>
    <scope>NUCLEOTIDE SEQUENCE [LARGE SCALE GENOMIC DNA]</scope>
    <source>
        <strain evidence="2 3">VKM Ac-2575</strain>
    </source>
</reference>
<dbReference type="EMBL" id="SOCE01000001">
    <property type="protein sequence ID" value="TDU88823.1"/>
    <property type="molecule type" value="Genomic_DNA"/>
</dbReference>
<comment type="caution">
    <text evidence="2">The sequence shown here is derived from an EMBL/GenBank/DDBJ whole genome shotgun (WGS) entry which is preliminary data.</text>
</comment>
<organism evidence="2 3">
    <name type="scientific">Kribbella voronezhensis</name>
    <dbReference type="NCBI Taxonomy" id="2512212"/>
    <lineage>
        <taxon>Bacteria</taxon>
        <taxon>Bacillati</taxon>
        <taxon>Actinomycetota</taxon>
        <taxon>Actinomycetes</taxon>
        <taxon>Propionibacteriales</taxon>
        <taxon>Kribbellaceae</taxon>
        <taxon>Kribbella</taxon>
    </lineage>
</organism>
<proteinExistence type="predicted"/>
<protein>
    <submittedName>
        <fullName evidence="2">Uncharacterized protein</fullName>
    </submittedName>
</protein>
<evidence type="ECO:0000313" key="3">
    <source>
        <dbReference type="Proteomes" id="UP000295151"/>
    </source>
</evidence>
<accession>A0A4V6Q5X0</accession>
<sequence>MARRPASRREGAGLLRAATILIKSRWIWSARINRYATTALTYYRDHLPTRYAELDDPAEYFRGLGEQIQTGVADLAPDLAGPHRPGEGFLAKTARLHAARAQAEELVLSELLYSQKPDNEEQDMDPETAAHYGDLNQTIQELQTR</sequence>